<keyword evidence="2" id="KW-1185">Reference proteome</keyword>
<evidence type="ECO:0000313" key="1">
    <source>
        <dbReference type="EMBL" id="KAA8541483.1"/>
    </source>
</evidence>
<dbReference type="EMBL" id="CM018036">
    <property type="protein sequence ID" value="KAA8541483.1"/>
    <property type="molecule type" value="Genomic_DNA"/>
</dbReference>
<proteinExistence type="predicted"/>
<sequence>MESKYKVHFVIPRLGKVVPESIEETAALDMGGRLPLQILLENVTKAREEAGTGRHCTRDTMEFLGGDGEEPLKCNPLAIIVLGEGSNQVSELKEKVLRKIRGVSVYLGIFGMAMKRNWRLNPVDRQ</sequence>
<organism evidence="1 2">
    <name type="scientific">Nyssa sinensis</name>
    <dbReference type="NCBI Taxonomy" id="561372"/>
    <lineage>
        <taxon>Eukaryota</taxon>
        <taxon>Viridiplantae</taxon>
        <taxon>Streptophyta</taxon>
        <taxon>Embryophyta</taxon>
        <taxon>Tracheophyta</taxon>
        <taxon>Spermatophyta</taxon>
        <taxon>Magnoliopsida</taxon>
        <taxon>eudicotyledons</taxon>
        <taxon>Gunneridae</taxon>
        <taxon>Pentapetalae</taxon>
        <taxon>asterids</taxon>
        <taxon>Cornales</taxon>
        <taxon>Nyssaceae</taxon>
        <taxon>Nyssa</taxon>
    </lineage>
</organism>
<dbReference type="Proteomes" id="UP000325577">
    <property type="component" value="Linkage Group LG13"/>
</dbReference>
<name>A0A5J5BEA5_9ASTE</name>
<dbReference type="AlphaFoldDB" id="A0A5J5BEA5"/>
<reference evidence="1 2" key="1">
    <citation type="submission" date="2019-09" db="EMBL/GenBank/DDBJ databases">
        <title>A chromosome-level genome assembly of the Chinese tupelo Nyssa sinensis.</title>
        <authorList>
            <person name="Yang X."/>
            <person name="Kang M."/>
            <person name="Yang Y."/>
            <person name="Xiong H."/>
            <person name="Wang M."/>
            <person name="Zhang Z."/>
            <person name="Wang Z."/>
            <person name="Wu H."/>
            <person name="Ma T."/>
            <person name="Liu J."/>
            <person name="Xi Z."/>
        </authorList>
    </citation>
    <scope>NUCLEOTIDE SEQUENCE [LARGE SCALE GENOMIC DNA]</scope>
    <source>
        <strain evidence="1">J267</strain>
        <tissue evidence="1">Leaf</tissue>
    </source>
</reference>
<protein>
    <submittedName>
        <fullName evidence="1">Uncharacterized protein</fullName>
    </submittedName>
</protein>
<evidence type="ECO:0000313" key="2">
    <source>
        <dbReference type="Proteomes" id="UP000325577"/>
    </source>
</evidence>
<accession>A0A5J5BEA5</accession>
<gene>
    <name evidence="1" type="ORF">F0562_025446</name>
</gene>